<evidence type="ECO:0000313" key="2">
    <source>
        <dbReference type="Proteomes" id="UP000003586"/>
    </source>
</evidence>
<keyword evidence="2" id="KW-1185">Reference proteome</keyword>
<organism evidence="1 2">
    <name type="scientific">Niabella soli DSM 19437</name>
    <dbReference type="NCBI Taxonomy" id="929713"/>
    <lineage>
        <taxon>Bacteria</taxon>
        <taxon>Pseudomonadati</taxon>
        <taxon>Bacteroidota</taxon>
        <taxon>Chitinophagia</taxon>
        <taxon>Chitinophagales</taxon>
        <taxon>Chitinophagaceae</taxon>
        <taxon>Niabella</taxon>
    </lineage>
</organism>
<evidence type="ECO:0000313" key="1">
    <source>
        <dbReference type="EMBL" id="AHF17525.1"/>
    </source>
</evidence>
<protein>
    <submittedName>
        <fullName evidence="1">Uncharacterized protein</fullName>
    </submittedName>
</protein>
<dbReference type="EMBL" id="CP007035">
    <property type="protein sequence ID" value="AHF17525.1"/>
    <property type="molecule type" value="Genomic_DNA"/>
</dbReference>
<dbReference type="AlphaFoldDB" id="W0F3A5"/>
<sequence length="34" mass="4032">MFITVKIMIPYDLSHKTGLVYHTTFGQIKLNEYE</sequence>
<dbReference type="KEGG" id="nso:NIASO_09255"/>
<dbReference type="Proteomes" id="UP000003586">
    <property type="component" value="Chromosome"/>
</dbReference>
<gene>
    <name evidence="1" type="ORF">NIASO_09255</name>
</gene>
<name>W0F3A5_9BACT</name>
<reference evidence="1 2" key="1">
    <citation type="submission" date="2013-12" db="EMBL/GenBank/DDBJ databases">
        <authorList>
            <consortium name="DOE Joint Genome Institute"/>
            <person name="Eisen J."/>
            <person name="Huntemann M."/>
            <person name="Han J."/>
            <person name="Chen A."/>
            <person name="Kyrpides N."/>
            <person name="Mavromatis K."/>
            <person name="Markowitz V."/>
            <person name="Palaniappan K."/>
            <person name="Ivanova N."/>
            <person name="Schaumberg A."/>
            <person name="Pati A."/>
            <person name="Liolios K."/>
            <person name="Nordberg H.P."/>
            <person name="Cantor M.N."/>
            <person name="Hua S.X."/>
            <person name="Woyke T."/>
        </authorList>
    </citation>
    <scope>NUCLEOTIDE SEQUENCE [LARGE SCALE GENOMIC DNA]</scope>
    <source>
        <strain evidence="2">DSM 19437</strain>
    </source>
</reference>
<proteinExistence type="predicted"/>
<accession>W0F3A5</accession>
<dbReference type="HOGENOM" id="CLU_3374818_0_0_10"/>